<protein>
    <submittedName>
        <fullName evidence="1">Uncharacterized protein</fullName>
    </submittedName>
</protein>
<keyword evidence="2" id="KW-1185">Reference proteome</keyword>
<organism evidence="1 2">
    <name type="scientific">Desulfomonile tiedjei (strain ATCC 49306 / DSM 6799 / DCB-1)</name>
    <dbReference type="NCBI Taxonomy" id="706587"/>
    <lineage>
        <taxon>Bacteria</taxon>
        <taxon>Pseudomonadati</taxon>
        <taxon>Thermodesulfobacteriota</taxon>
        <taxon>Desulfomonilia</taxon>
        <taxon>Desulfomonilales</taxon>
        <taxon>Desulfomonilaceae</taxon>
        <taxon>Desulfomonile</taxon>
    </lineage>
</organism>
<accession>I4C5Z9</accession>
<dbReference type="AlphaFoldDB" id="I4C5Z9"/>
<evidence type="ECO:0000313" key="2">
    <source>
        <dbReference type="Proteomes" id="UP000006055"/>
    </source>
</evidence>
<dbReference type="HOGENOM" id="CLU_1188426_0_0_7"/>
<evidence type="ECO:0000313" key="1">
    <source>
        <dbReference type="EMBL" id="AFM24990.1"/>
    </source>
</evidence>
<dbReference type="KEGG" id="dti:Desti_2302"/>
<dbReference type="EMBL" id="CP003360">
    <property type="protein sequence ID" value="AFM24990.1"/>
    <property type="molecule type" value="Genomic_DNA"/>
</dbReference>
<reference evidence="2" key="1">
    <citation type="submission" date="2012-06" db="EMBL/GenBank/DDBJ databases">
        <title>Complete sequence of chromosome of Desulfomonile tiedjei DSM 6799.</title>
        <authorList>
            <person name="Lucas S."/>
            <person name="Copeland A."/>
            <person name="Lapidus A."/>
            <person name="Glavina del Rio T."/>
            <person name="Dalin E."/>
            <person name="Tice H."/>
            <person name="Bruce D."/>
            <person name="Goodwin L."/>
            <person name="Pitluck S."/>
            <person name="Peters L."/>
            <person name="Ovchinnikova G."/>
            <person name="Zeytun A."/>
            <person name="Lu M."/>
            <person name="Kyrpides N."/>
            <person name="Mavromatis K."/>
            <person name="Ivanova N."/>
            <person name="Brettin T."/>
            <person name="Detter J.C."/>
            <person name="Han C."/>
            <person name="Larimer F."/>
            <person name="Land M."/>
            <person name="Hauser L."/>
            <person name="Markowitz V."/>
            <person name="Cheng J.-F."/>
            <person name="Hugenholtz P."/>
            <person name="Woyke T."/>
            <person name="Wu D."/>
            <person name="Spring S."/>
            <person name="Schroeder M."/>
            <person name="Brambilla E."/>
            <person name="Klenk H.-P."/>
            <person name="Eisen J.A."/>
        </authorList>
    </citation>
    <scope>NUCLEOTIDE SEQUENCE [LARGE SCALE GENOMIC DNA]</scope>
    <source>
        <strain evidence="2">ATCC 49306 / DSM 6799 / DCB-1</strain>
    </source>
</reference>
<dbReference type="RefSeq" id="WP_014810133.1">
    <property type="nucleotide sequence ID" value="NC_018025.1"/>
</dbReference>
<gene>
    <name evidence="1" type="ordered locus">Desti_2302</name>
</gene>
<name>I4C5Z9_DESTA</name>
<proteinExistence type="predicted"/>
<sequence>MKTYAALSNAIPLNARNEPVHRWADSDPRFTHLDYRGRRTIERAITHNDYLYSIVGHRTSRDIPEISTYYQYCTDNQIPFICVMARNRWSTVICDLSTSRTIIDPAPHIYNNLVFRMAHLAQKESWMCGDDPLNANWLCVESIECFTDEHLARFLVSVTKRHSVCDDSRRQPIGVTESTFTRWKRQSGPGWVRLSQRNRFRILSLNGFDWNKQPDPWWRFDHQGDSVEMAHIN</sequence>
<dbReference type="Proteomes" id="UP000006055">
    <property type="component" value="Chromosome"/>
</dbReference>